<evidence type="ECO:0000256" key="2">
    <source>
        <dbReference type="ARBA" id="ARBA00022519"/>
    </source>
</evidence>
<dbReference type="Proteomes" id="UP000254712">
    <property type="component" value="Unassembled WGS sequence"/>
</dbReference>
<protein>
    <submittedName>
        <fullName evidence="4">Transporter, major facilitator family</fullName>
    </submittedName>
</protein>
<organism evidence="4 5">
    <name type="scientific">Salmonella enterica I</name>
    <dbReference type="NCBI Taxonomy" id="59201"/>
    <lineage>
        <taxon>Bacteria</taxon>
        <taxon>Pseudomonadati</taxon>
        <taxon>Pseudomonadota</taxon>
        <taxon>Gammaproteobacteria</taxon>
        <taxon>Enterobacterales</taxon>
        <taxon>Enterobacteriaceae</taxon>
        <taxon>Salmonella</taxon>
    </lineage>
</organism>
<evidence type="ECO:0000256" key="1">
    <source>
        <dbReference type="ARBA" id="ARBA00004429"/>
    </source>
</evidence>
<dbReference type="InterPro" id="IPR010645">
    <property type="entry name" value="MFS_4"/>
</dbReference>
<keyword evidence="3" id="KW-0812">Transmembrane</keyword>
<keyword evidence="3" id="KW-1133">Transmembrane helix</keyword>
<feature type="transmembrane region" description="Helical" evidence="3">
    <location>
        <begin position="270"/>
        <end position="286"/>
    </location>
</feature>
<sequence>MGVGRFLYTPMLPVMLAEKQLTFNQLSWIASANYAGYLAGSLLFSFGLFHLPSRLRPMLLASAVATGILILSMAIFTQPRVVMLVRFLAGVASAGMMIFGSMIVLHHTRHPFVIAALFSGVGAGIALGNEYVIGGLHYALSAHSLWLGAGALAGILLLIVAMLIPPPRSCAAACALSKNRKSAYALVATGAVVRFRRIRLHHCRYLFAADGEKRGSPLLTRTFGRCRPGDHSRCFGWLWAAKHWGVLPCLTANLLIQSACVLLSLASDSLLLLILSSIGFGATFMAQPRW</sequence>
<keyword evidence="2" id="KW-1003">Cell membrane</keyword>
<feature type="transmembrane region" description="Helical" evidence="3">
    <location>
        <begin position="83"/>
        <end position="105"/>
    </location>
</feature>
<dbReference type="Pfam" id="PF06779">
    <property type="entry name" value="MFS_4"/>
    <property type="match status" value="1"/>
</dbReference>
<reference evidence="4 5" key="1">
    <citation type="submission" date="2018-06" db="EMBL/GenBank/DDBJ databases">
        <authorList>
            <consortium name="Pathogen Informatics"/>
            <person name="Doyle S."/>
        </authorList>
    </citation>
    <scope>NUCLEOTIDE SEQUENCE [LARGE SCALE GENOMIC DNA]</scope>
    <source>
        <strain evidence="4 5">NCTC8261</strain>
    </source>
</reference>
<evidence type="ECO:0000256" key="3">
    <source>
        <dbReference type="SAM" id="Phobius"/>
    </source>
</evidence>
<feature type="transmembrane region" description="Helical" evidence="3">
    <location>
        <begin position="58"/>
        <end position="77"/>
    </location>
</feature>
<feature type="transmembrane region" description="Helical" evidence="3">
    <location>
        <begin position="34"/>
        <end position="51"/>
    </location>
</feature>
<dbReference type="InterPro" id="IPR036259">
    <property type="entry name" value="MFS_trans_sf"/>
</dbReference>
<name>A0A379X250_SALET</name>
<evidence type="ECO:0000313" key="5">
    <source>
        <dbReference type="Proteomes" id="UP000254712"/>
    </source>
</evidence>
<dbReference type="PANTHER" id="PTHR23537">
    <property type="match status" value="1"/>
</dbReference>
<dbReference type="GO" id="GO:0005886">
    <property type="term" value="C:plasma membrane"/>
    <property type="evidence" value="ECO:0007669"/>
    <property type="project" value="UniProtKB-SubCell"/>
</dbReference>
<comment type="subcellular location">
    <subcellularLocation>
        <location evidence="1">Cell inner membrane</location>
        <topology evidence="1">Multi-pass membrane protein</topology>
    </subcellularLocation>
</comment>
<dbReference type="PANTHER" id="PTHR23537:SF1">
    <property type="entry name" value="SUGAR TRANSPORTER"/>
    <property type="match status" value="1"/>
</dbReference>
<dbReference type="Gene3D" id="1.20.1250.20">
    <property type="entry name" value="MFS general substrate transporter like domains"/>
    <property type="match status" value="1"/>
</dbReference>
<accession>A0A379X250</accession>
<dbReference type="AlphaFoldDB" id="A0A379X250"/>
<dbReference type="EMBL" id="UGXT01000002">
    <property type="protein sequence ID" value="SUH39978.1"/>
    <property type="molecule type" value="Genomic_DNA"/>
</dbReference>
<feature type="transmembrane region" description="Helical" evidence="3">
    <location>
        <begin position="112"/>
        <end position="133"/>
    </location>
</feature>
<keyword evidence="3" id="KW-0472">Membrane</keyword>
<evidence type="ECO:0000313" key="4">
    <source>
        <dbReference type="EMBL" id="SUH39978.1"/>
    </source>
</evidence>
<keyword evidence="2" id="KW-0997">Cell inner membrane</keyword>
<dbReference type="SUPFAM" id="SSF103473">
    <property type="entry name" value="MFS general substrate transporter"/>
    <property type="match status" value="1"/>
</dbReference>
<proteinExistence type="predicted"/>
<feature type="transmembrane region" description="Helical" evidence="3">
    <location>
        <begin position="145"/>
        <end position="164"/>
    </location>
</feature>
<gene>
    <name evidence="4" type="ORF">NCTC8261_06355</name>
</gene>